<sequence>MDAMKAPRPTMRTTRPTLLCCAGAALVAGWSMAAIHAAQAAPRHTTRAPAPATGTLNAPVSSSLEPADARRDPTADPDNPPAPPPPDGYQVVQDEDVTAQTFSPEIAALHGPGLPSIEARQTPRDSRDVPSHFSVFDVPVKFNAPVQPAYNAAFTYSTYGGQPGRGIQAIGAEGAAGEP</sequence>
<dbReference type="Proteomes" id="UP000577891">
    <property type="component" value="Unassembled WGS sequence"/>
</dbReference>
<proteinExistence type="predicted"/>
<accession>A0A7W4IXC8</accession>
<feature type="region of interest" description="Disordered" evidence="1">
    <location>
        <begin position="107"/>
        <end position="130"/>
    </location>
</feature>
<evidence type="ECO:0000256" key="1">
    <source>
        <dbReference type="SAM" id="MobiDB-lite"/>
    </source>
</evidence>
<gene>
    <name evidence="3" type="ORF">HLH35_01235</name>
</gene>
<keyword evidence="2" id="KW-0732">Signal</keyword>
<feature type="region of interest" description="Disordered" evidence="1">
    <location>
        <begin position="44"/>
        <end position="95"/>
    </location>
</feature>
<feature type="compositionally biased region" description="Polar residues" evidence="1">
    <location>
        <begin position="54"/>
        <end position="64"/>
    </location>
</feature>
<feature type="signal peptide" evidence="2">
    <location>
        <begin position="1"/>
        <end position="33"/>
    </location>
</feature>
<name>A0A7W4IXC8_9PROT</name>
<evidence type="ECO:0000256" key="2">
    <source>
        <dbReference type="SAM" id="SignalP"/>
    </source>
</evidence>
<keyword evidence="4" id="KW-1185">Reference proteome</keyword>
<protein>
    <submittedName>
        <fullName evidence="3">Uncharacterized protein</fullName>
    </submittedName>
</protein>
<feature type="compositionally biased region" description="Basic and acidic residues" evidence="1">
    <location>
        <begin position="121"/>
        <end position="130"/>
    </location>
</feature>
<dbReference type="EMBL" id="JABEQE010000001">
    <property type="protein sequence ID" value="MBB2170752.1"/>
    <property type="molecule type" value="Genomic_DNA"/>
</dbReference>
<organism evidence="3 4">
    <name type="scientific">Gluconacetobacter asukensis</name>
    <dbReference type="NCBI Taxonomy" id="1017181"/>
    <lineage>
        <taxon>Bacteria</taxon>
        <taxon>Pseudomonadati</taxon>
        <taxon>Pseudomonadota</taxon>
        <taxon>Alphaproteobacteria</taxon>
        <taxon>Acetobacterales</taxon>
        <taxon>Acetobacteraceae</taxon>
        <taxon>Gluconacetobacter</taxon>
    </lineage>
</organism>
<dbReference type="AlphaFoldDB" id="A0A7W4IXC8"/>
<feature type="compositionally biased region" description="Low complexity" evidence="1">
    <location>
        <begin position="44"/>
        <end position="53"/>
    </location>
</feature>
<evidence type="ECO:0000313" key="4">
    <source>
        <dbReference type="Proteomes" id="UP000577891"/>
    </source>
</evidence>
<evidence type="ECO:0000313" key="3">
    <source>
        <dbReference type="EMBL" id="MBB2170752.1"/>
    </source>
</evidence>
<dbReference type="RefSeq" id="WP_182977397.1">
    <property type="nucleotide sequence ID" value="NZ_BAABGB010000014.1"/>
</dbReference>
<reference evidence="3 4" key="1">
    <citation type="submission" date="2020-04" db="EMBL/GenBank/DDBJ databases">
        <title>Description of novel Gluconacetobacter.</title>
        <authorList>
            <person name="Sombolestani A."/>
        </authorList>
    </citation>
    <scope>NUCLEOTIDE SEQUENCE [LARGE SCALE GENOMIC DNA]</scope>
    <source>
        <strain evidence="3 4">LMG 27724</strain>
    </source>
</reference>
<comment type="caution">
    <text evidence="3">The sequence shown here is derived from an EMBL/GenBank/DDBJ whole genome shotgun (WGS) entry which is preliminary data.</text>
</comment>
<feature type="compositionally biased region" description="Pro residues" evidence="1">
    <location>
        <begin position="78"/>
        <end position="87"/>
    </location>
</feature>
<feature type="chain" id="PRO_5030977762" evidence="2">
    <location>
        <begin position="34"/>
        <end position="179"/>
    </location>
</feature>